<dbReference type="STRING" id="536227.Ccar_03320"/>
<dbReference type="EMBL" id="ACVI01000006">
    <property type="protein sequence ID" value="EET88991.1"/>
    <property type="molecule type" value="Genomic_DNA"/>
</dbReference>
<dbReference type="PATRIC" id="fig|536227.13.peg.700"/>
<dbReference type="SUPFAM" id="SSF46689">
    <property type="entry name" value="Homeodomain-like"/>
    <property type="match status" value="1"/>
</dbReference>
<evidence type="ECO:0000313" key="5">
    <source>
        <dbReference type="Proteomes" id="UP000004198"/>
    </source>
</evidence>
<sequence>MDAKEILAESRMDRKKRETRQKIVKVSMDLFHSQGFENTTMEQIAEKTDIARKTLYNYFSVKEAIVDEYVRGISQELAKENFKIIQNLTDTKSRLMAALNHSYDWVEKNPEITGICINYRLGNMVKEPGYKSTETGTQSILEKIISLGQKAGEIKPDISVELLVRHMDLLRSTMTFEWLNDPSKFELHEEISKLVDLFLYGAASKVDSSKKSDISKGGCLR</sequence>
<dbReference type="AlphaFoldDB" id="C6PPB3"/>
<dbReference type="InterPro" id="IPR050624">
    <property type="entry name" value="HTH-type_Tx_Regulator"/>
</dbReference>
<keyword evidence="5" id="KW-1185">Reference proteome</keyword>
<gene>
    <name evidence="4" type="ORF">CcarbDRAFT_0630</name>
</gene>
<reference evidence="4 5" key="1">
    <citation type="submission" date="2009-06" db="EMBL/GenBank/DDBJ databases">
        <title>The draft genome of Clostridium carboxidivorans P7.</title>
        <authorList>
            <consortium name="US DOE Joint Genome Institute (JGI-PGF)"/>
            <person name="Lucas S."/>
            <person name="Copeland A."/>
            <person name="Lapidus A."/>
            <person name="Glavina del Rio T."/>
            <person name="Tice H."/>
            <person name="Bruce D."/>
            <person name="Goodwin L."/>
            <person name="Pitluck S."/>
            <person name="Larimer F."/>
            <person name="Land M.L."/>
            <person name="Hauser L."/>
            <person name="Hemme C.L."/>
        </authorList>
    </citation>
    <scope>NUCLEOTIDE SEQUENCE [LARGE SCALE GENOMIC DNA]</scope>
    <source>
        <strain evidence="4 5">P7</strain>
    </source>
</reference>
<protein>
    <submittedName>
        <fullName evidence="4">Transcriptional regulator, TetR family</fullName>
    </submittedName>
</protein>
<dbReference type="PROSITE" id="PS50977">
    <property type="entry name" value="HTH_TETR_2"/>
    <property type="match status" value="1"/>
</dbReference>
<accession>C6PPB3</accession>
<dbReference type="KEGG" id="cck:Ccar_03320"/>
<dbReference type="PANTHER" id="PTHR43479:SF11">
    <property type="entry name" value="ACREF_ENVCD OPERON REPRESSOR-RELATED"/>
    <property type="match status" value="1"/>
</dbReference>
<dbReference type="PANTHER" id="PTHR43479">
    <property type="entry name" value="ACREF/ENVCD OPERON REPRESSOR-RELATED"/>
    <property type="match status" value="1"/>
</dbReference>
<dbReference type="InterPro" id="IPR001647">
    <property type="entry name" value="HTH_TetR"/>
</dbReference>
<dbReference type="RefSeq" id="WP_007059515.1">
    <property type="nucleotide sequence ID" value="NZ_ACVI01000006.1"/>
</dbReference>
<feature type="domain" description="HTH tetR-type" evidence="3">
    <location>
        <begin position="17"/>
        <end position="77"/>
    </location>
</feature>
<dbReference type="PRINTS" id="PR00455">
    <property type="entry name" value="HTHTETR"/>
</dbReference>
<organism evidence="4 5">
    <name type="scientific">Clostridium carboxidivorans P7</name>
    <dbReference type="NCBI Taxonomy" id="536227"/>
    <lineage>
        <taxon>Bacteria</taxon>
        <taxon>Bacillati</taxon>
        <taxon>Bacillota</taxon>
        <taxon>Clostridia</taxon>
        <taxon>Eubacteriales</taxon>
        <taxon>Clostridiaceae</taxon>
        <taxon>Clostridium</taxon>
    </lineage>
</organism>
<dbReference type="Gene3D" id="1.10.357.10">
    <property type="entry name" value="Tetracycline Repressor, domain 2"/>
    <property type="match status" value="1"/>
</dbReference>
<evidence type="ECO:0000259" key="3">
    <source>
        <dbReference type="PROSITE" id="PS50977"/>
    </source>
</evidence>
<dbReference type="Pfam" id="PF00440">
    <property type="entry name" value="TetR_N"/>
    <property type="match status" value="1"/>
</dbReference>
<feature type="DNA-binding region" description="H-T-H motif" evidence="2">
    <location>
        <begin position="40"/>
        <end position="59"/>
    </location>
</feature>
<dbReference type="OrthoDB" id="494991at2"/>
<dbReference type="SUPFAM" id="SSF48498">
    <property type="entry name" value="Tetracyclin repressor-like, C-terminal domain"/>
    <property type="match status" value="1"/>
</dbReference>
<dbReference type="InterPro" id="IPR009057">
    <property type="entry name" value="Homeodomain-like_sf"/>
</dbReference>
<dbReference type="eggNOG" id="COG1309">
    <property type="taxonomic scope" value="Bacteria"/>
</dbReference>
<dbReference type="GO" id="GO:0003677">
    <property type="term" value="F:DNA binding"/>
    <property type="evidence" value="ECO:0007669"/>
    <property type="project" value="UniProtKB-UniRule"/>
</dbReference>
<comment type="caution">
    <text evidence="4">The sequence shown here is derived from an EMBL/GenBank/DDBJ whole genome shotgun (WGS) entry which is preliminary data.</text>
</comment>
<dbReference type="Proteomes" id="UP000004198">
    <property type="component" value="Unassembled WGS sequence"/>
</dbReference>
<proteinExistence type="predicted"/>
<dbReference type="InterPro" id="IPR036271">
    <property type="entry name" value="Tet_transcr_reg_TetR-rel_C_sf"/>
</dbReference>
<evidence type="ECO:0000256" key="2">
    <source>
        <dbReference type="PROSITE-ProRule" id="PRU00335"/>
    </source>
</evidence>
<evidence type="ECO:0000256" key="1">
    <source>
        <dbReference type="ARBA" id="ARBA00023125"/>
    </source>
</evidence>
<name>C6PPB3_9CLOT</name>
<keyword evidence="1 2" id="KW-0238">DNA-binding</keyword>
<evidence type="ECO:0000313" key="4">
    <source>
        <dbReference type="EMBL" id="EET88991.1"/>
    </source>
</evidence>